<reference evidence="2 3" key="1">
    <citation type="submission" date="2024-09" db="EMBL/GenBank/DDBJ databases">
        <authorList>
            <person name="Sun Q."/>
            <person name="Mori K."/>
        </authorList>
    </citation>
    <scope>NUCLEOTIDE SEQUENCE [LARGE SCALE GENOMIC DNA]</scope>
    <source>
        <strain evidence="2 3">JCM 3331</strain>
    </source>
</reference>
<keyword evidence="3" id="KW-1185">Reference proteome</keyword>
<dbReference type="Proteomes" id="UP001589710">
    <property type="component" value="Unassembled WGS sequence"/>
</dbReference>
<accession>A0ABV5RPN4</accession>
<feature type="compositionally biased region" description="Pro residues" evidence="1">
    <location>
        <begin position="54"/>
        <end position="72"/>
    </location>
</feature>
<name>A0ABV5RPN4_9ACTN</name>
<proteinExistence type="predicted"/>
<evidence type="ECO:0000256" key="1">
    <source>
        <dbReference type="SAM" id="MobiDB-lite"/>
    </source>
</evidence>
<dbReference type="RefSeq" id="WP_345515762.1">
    <property type="nucleotide sequence ID" value="NZ_BAAAXD010000033.1"/>
</dbReference>
<dbReference type="EMBL" id="JBHMCG010000242">
    <property type="protein sequence ID" value="MFB9579842.1"/>
    <property type="molecule type" value="Genomic_DNA"/>
</dbReference>
<comment type="caution">
    <text evidence="2">The sequence shown here is derived from an EMBL/GenBank/DDBJ whole genome shotgun (WGS) entry which is preliminary data.</text>
</comment>
<dbReference type="InterPro" id="IPR008160">
    <property type="entry name" value="Collagen"/>
</dbReference>
<protein>
    <recommendedName>
        <fullName evidence="4">Collagen-like protein</fullName>
    </recommendedName>
</protein>
<dbReference type="Pfam" id="PF01391">
    <property type="entry name" value="Collagen"/>
    <property type="match status" value="1"/>
</dbReference>
<dbReference type="PANTHER" id="PTHR24637:SF421">
    <property type="entry name" value="CUTICLE COLLAGEN DPY-2"/>
    <property type="match status" value="1"/>
</dbReference>
<evidence type="ECO:0008006" key="4">
    <source>
        <dbReference type="Google" id="ProtNLM"/>
    </source>
</evidence>
<dbReference type="PANTHER" id="PTHR24637">
    <property type="entry name" value="COLLAGEN"/>
    <property type="match status" value="1"/>
</dbReference>
<evidence type="ECO:0000313" key="2">
    <source>
        <dbReference type="EMBL" id="MFB9579842.1"/>
    </source>
</evidence>
<gene>
    <name evidence="2" type="ORF">ACFFTL_48300</name>
</gene>
<feature type="region of interest" description="Disordered" evidence="1">
    <location>
        <begin position="42"/>
        <end position="112"/>
    </location>
</feature>
<organism evidence="2 3">
    <name type="scientific">Streptomyces yanii</name>
    <dbReference type="NCBI Taxonomy" id="78510"/>
    <lineage>
        <taxon>Bacteria</taxon>
        <taxon>Bacillati</taxon>
        <taxon>Actinomycetota</taxon>
        <taxon>Actinomycetes</taxon>
        <taxon>Kitasatosporales</taxon>
        <taxon>Streptomycetaceae</taxon>
        <taxon>Streptomyces</taxon>
    </lineage>
</organism>
<evidence type="ECO:0000313" key="3">
    <source>
        <dbReference type="Proteomes" id="UP001589710"/>
    </source>
</evidence>
<feature type="compositionally biased region" description="Basic and acidic residues" evidence="1">
    <location>
        <begin position="84"/>
        <end position="100"/>
    </location>
</feature>
<sequence>MIEALRSPRRPLVLGSVLTVALVVQSALLIAQQMQIDDLQMQPVDVQESLEPGPAGPSGPPGPTGPAGPIGPPGKDGANGKDGTNGKDGKDGANGKDGKDAVAPPAPAPSSS</sequence>